<dbReference type="GO" id="GO:0016798">
    <property type="term" value="F:hydrolase activity, acting on glycosyl bonds"/>
    <property type="evidence" value="ECO:0007669"/>
    <property type="project" value="UniProtKB-KW"/>
</dbReference>
<dbReference type="PANTHER" id="PTHR43301:SF3">
    <property type="entry name" value="ARABINAN ENDO-1,5-ALPHA-L-ARABINOSIDASE A-RELATED"/>
    <property type="match status" value="1"/>
</dbReference>
<feature type="chain" id="PRO_5040880703" description="Glycosyl hydrolase family 32 N-terminal domain-containing protein" evidence="4">
    <location>
        <begin position="19"/>
        <end position="309"/>
    </location>
</feature>
<dbReference type="InterPro" id="IPR023296">
    <property type="entry name" value="Glyco_hydro_beta-prop_sf"/>
</dbReference>
<dbReference type="Proteomes" id="UP001165136">
    <property type="component" value="Unassembled WGS sequence"/>
</dbReference>
<accession>A0A9W6VD63</accession>
<dbReference type="InterPro" id="IPR013148">
    <property type="entry name" value="Glyco_hydro_32_N"/>
</dbReference>
<organism evidence="6 7">
    <name type="scientific">Amycolatopsis taiwanensis</name>
    <dbReference type="NCBI Taxonomy" id="342230"/>
    <lineage>
        <taxon>Bacteria</taxon>
        <taxon>Bacillati</taxon>
        <taxon>Actinomycetota</taxon>
        <taxon>Actinomycetes</taxon>
        <taxon>Pseudonocardiales</taxon>
        <taxon>Pseudonocardiaceae</taxon>
        <taxon>Amycolatopsis</taxon>
    </lineage>
</organism>
<evidence type="ECO:0000256" key="4">
    <source>
        <dbReference type="SAM" id="SignalP"/>
    </source>
</evidence>
<dbReference type="SUPFAM" id="SSF75005">
    <property type="entry name" value="Arabinanase/levansucrase/invertase"/>
    <property type="match status" value="1"/>
</dbReference>
<dbReference type="PANTHER" id="PTHR43301">
    <property type="entry name" value="ARABINAN ENDO-1,5-ALPHA-L-ARABINOSIDASE"/>
    <property type="match status" value="1"/>
</dbReference>
<dbReference type="AlphaFoldDB" id="A0A9W6VD63"/>
<proteinExistence type="inferred from homology"/>
<keyword evidence="2" id="KW-0378">Hydrolase</keyword>
<protein>
    <recommendedName>
        <fullName evidence="5">Glycosyl hydrolase family 32 N-terminal domain-containing protein</fullName>
    </recommendedName>
</protein>
<evidence type="ECO:0000313" key="6">
    <source>
        <dbReference type="EMBL" id="GLY64460.1"/>
    </source>
</evidence>
<name>A0A9W6VD63_9PSEU</name>
<dbReference type="Pfam" id="PF00251">
    <property type="entry name" value="Glyco_hydro_32N"/>
    <property type="match status" value="1"/>
</dbReference>
<reference evidence="6" key="1">
    <citation type="submission" date="2023-03" db="EMBL/GenBank/DDBJ databases">
        <title>Amycolatopsis taiwanensis NBRC 103393.</title>
        <authorList>
            <person name="Ichikawa N."/>
            <person name="Sato H."/>
            <person name="Tonouchi N."/>
        </authorList>
    </citation>
    <scope>NUCLEOTIDE SEQUENCE</scope>
    <source>
        <strain evidence="6">NBRC 103393</strain>
    </source>
</reference>
<keyword evidence="3" id="KW-0326">Glycosidase</keyword>
<evidence type="ECO:0000259" key="5">
    <source>
        <dbReference type="Pfam" id="PF00251"/>
    </source>
</evidence>
<keyword evidence="4" id="KW-0732">Signal</keyword>
<comment type="similarity">
    <text evidence="1">Belongs to the glycosyl hydrolase 32 family.</text>
</comment>
<feature type="domain" description="Glycosyl hydrolase family 32 N-terminal" evidence="5">
    <location>
        <begin position="45"/>
        <end position="220"/>
    </location>
</feature>
<comment type="caution">
    <text evidence="6">The sequence shown here is derived from an EMBL/GenBank/DDBJ whole genome shotgun (WGS) entry which is preliminary data.</text>
</comment>
<evidence type="ECO:0000256" key="3">
    <source>
        <dbReference type="ARBA" id="ARBA00023295"/>
    </source>
</evidence>
<sequence>MTIAGLLFGALAAPPSMAAGDPVASSPDTVSAGTFTKIYDPSIGEPQQWYVNDHTFIQDTSGTWHLFGITHAEPADPDHEIEFAHATAPSMTGPWTKQAPALTVDPGYGETHLWAPQVIRVGRVYYMFYAGGGPDHTQAEINLATSTDLYHWTRLPSGPLFRDGYDARDPMVTRVGSKWVLYYTATSAPTGGNHVVRYRTSTDLTHWSASATAFTDPATGTFGGGTESPYVVFHHGWWYLFIGPRGDYVGTDVFRSRDPFSFSTAGLTGHLASHAAEVVEDHGTWWVSSAGWGQGGVWLAPLMWEKSTA</sequence>
<evidence type="ECO:0000313" key="7">
    <source>
        <dbReference type="Proteomes" id="UP001165136"/>
    </source>
</evidence>
<evidence type="ECO:0000256" key="2">
    <source>
        <dbReference type="ARBA" id="ARBA00022801"/>
    </source>
</evidence>
<dbReference type="EMBL" id="BSTI01000002">
    <property type="protein sequence ID" value="GLY64460.1"/>
    <property type="molecule type" value="Genomic_DNA"/>
</dbReference>
<feature type="signal peptide" evidence="4">
    <location>
        <begin position="1"/>
        <end position="18"/>
    </location>
</feature>
<dbReference type="InterPro" id="IPR050727">
    <property type="entry name" value="GH43_arabinanases"/>
</dbReference>
<keyword evidence="7" id="KW-1185">Reference proteome</keyword>
<dbReference type="Gene3D" id="2.115.10.20">
    <property type="entry name" value="Glycosyl hydrolase domain, family 43"/>
    <property type="match status" value="2"/>
</dbReference>
<evidence type="ECO:0000256" key="1">
    <source>
        <dbReference type="ARBA" id="ARBA00009902"/>
    </source>
</evidence>
<gene>
    <name evidence="6" type="ORF">Atai01_10790</name>
</gene>